<keyword evidence="6 8" id="KW-0378">Hydrolase</keyword>
<evidence type="ECO:0000256" key="6">
    <source>
        <dbReference type="ARBA" id="ARBA00022801"/>
    </source>
</evidence>
<reference evidence="9 10" key="1">
    <citation type="submission" date="2015-12" db="EMBL/GenBank/DDBJ databases">
        <title>The genome of Folsomia candida.</title>
        <authorList>
            <person name="Faddeeva A."/>
            <person name="Derks M.F."/>
            <person name="Anvar Y."/>
            <person name="Smit S."/>
            <person name="Van Straalen N."/>
            <person name="Roelofs D."/>
        </authorList>
    </citation>
    <scope>NUCLEOTIDE SEQUENCE [LARGE SCALE GENOMIC DNA]</scope>
    <source>
        <strain evidence="9 10">VU population</strain>
        <tissue evidence="9">Whole body</tissue>
    </source>
</reference>
<evidence type="ECO:0000313" key="9">
    <source>
        <dbReference type="EMBL" id="OXA51736.1"/>
    </source>
</evidence>
<dbReference type="Proteomes" id="UP000198287">
    <property type="component" value="Unassembled WGS sequence"/>
</dbReference>
<evidence type="ECO:0000256" key="2">
    <source>
        <dbReference type="ARBA" id="ARBA00005622"/>
    </source>
</evidence>
<dbReference type="InterPro" id="IPR014186">
    <property type="entry name" value="S-formylglutathione_hydrol"/>
</dbReference>
<dbReference type="GO" id="GO:0018738">
    <property type="term" value="F:S-formylglutathione hydrolase activity"/>
    <property type="evidence" value="ECO:0007669"/>
    <property type="project" value="UniProtKB-EC"/>
</dbReference>
<keyword evidence="8" id="KW-0963">Cytoplasm</keyword>
<dbReference type="EC" id="3.1.2.12" evidence="3 8"/>
<dbReference type="InterPro" id="IPR029058">
    <property type="entry name" value="AB_hydrolase_fold"/>
</dbReference>
<dbReference type="PANTHER" id="PTHR10061">
    <property type="entry name" value="S-FORMYLGLUTATHIONE HYDROLASE"/>
    <property type="match status" value="1"/>
</dbReference>
<evidence type="ECO:0000256" key="5">
    <source>
        <dbReference type="ARBA" id="ARBA00022487"/>
    </source>
</evidence>
<comment type="caution">
    <text evidence="9">The sequence shown here is derived from an EMBL/GenBank/DDBJ whole genome shotgun (WGS) entry which is preliminary data.</text>
</comment>
<dbReference type="Pfam" id="PF00756">
    <property type="entry name" value="Esterase"/>
    <property type="match status" value="1"/>
</dbReference>
<dbReference type="GO" id="GO:0005829">
    <property type="term" value="C:cytosol"/>
    <property type="evidence" value="ECO:0007669"/>
    <property type="project" value="TreeGrafter"/>
</dbReference>
<dbReference type="OMA" id="MCNEQNF"/>
<protein>
    <recommendedName>
        <fullName evidence="4 8">S-formylglutathione hydrolase</fullName>
        <ecNumber evidence="3 8">3.1.2.12</ecNumber>
    </recommendedName>
</protein>
<dbReference type="Gene3D" id="3.40.50.1820">
    <property type="entry name" value="alpha/beta hydrolase"/>
    <property type="match status" value="1"/>
</dbReference>
<sequence>MSVKITRELVQRMDQEDIMTAISRNIFPTDLRLRSAGNRKTMDDSSMLKVDESCSKLPSSSVNGGTKVGPGTNLKPIMDAKCLNGRQKVYQHHSTENNCLMRFSIYIPETEDANQKFHVVIFLSGIMCNEQNFLLKTGFQQYASEQNLIVVGADTSPRGVEYPGDRDAPIFGRSAGWYLDATQEPWNKNYNMYSYISKELPEIIRNNFPTTGQFGLIGHSMGGNGAVVIGLRNPSMFKCITLLAPSCNPTSWGQELIFRKFLGDDEEQWKKFDASCVIREYNGPTREIMLDQGGEDEYLDFLLPKRLKTCAENNVNACVTVDLNMREGYDHSYYFVASFIENHLIYHKNVLDNTSM</sequence>
<dbReference type="SUPFAM" id="SSF53474">
    <property type="entry name" value="alpha/beta-Hydrolases"/>
    <property type="match status" value="1"/>
</dbReference>
<feature type="active site" description="Charge relay system" evidence="7">
    <location>
        <position position="331"/>
    </location>
</feature>
<name>A0A226E5E1_FOLCA</name>
<evidence type="ECO:0000256" key="7">
    <source>
        <dbReference type="PIRSR" id="PIRSR614186-1"/>
    </source>
</evidence>
<comment type="function">
    <text evidence="1 8">Serine hydrolase involved in the detoxification of formaldehyde.</text>
</comment>
<dbReference type="GO" id="GO:0046294">
    <property type="term" value="P:formaldehyde catabolic process"/>
    <property type="evidence" value="ECO:0007669"/>
    <property type="project" value="InterPro"/>
</dbReference>
<comment type="similarity">
    <text evidence="2 8">Belongs to the esterase D family.</text>
</comment>
<dbReference type="AlphaFoldDB" id="A0A226E5E1"/>
<dbReference type="GO" id="GO:0052689">
    <property type="term" value="F:carboxylic ester hydrolase activity"/>
    <property type="evidence" value="ECO:0007669"/>
    <property type="project" value="UniProtKB-KW"/>
</dbReference>
<evidence type="ECO:0000256" key="8">
    <source>
        <dbReference type="RuleBase" id="RU363068"/>
    </source>
</evidence>
<proteinExistence type="inferred from homology"/>
<feature type="active site" description="Charge relay system" evidence="7">
    <location>
        <position position="296"/>
    </location>
</feature>
<dbReference type="InterPro" id="IPR000801">
    <property type="entry name" value="Esterase-like"/>
</dbReference>
<dbReference type="OrthoDB" id="420518at2759"/>
<evidence type="ECO:0000256" key="3">
    <source>
        <dbReference type="ARBA" id="ARBA00012479"/>
    </source>
</evidence>
<evidence type="ECO:0000256" key="4">
    <source>
        <dbReference type="ARBA" id="ARBA00016774"/>
    </source>
</evidence>
<evidence type="ECO:0000256" key="1">
    <source>
        <dbReference type="ARBA" id="ARBA00002608"/>
    </source>
</evidence>
<dbReference type="PANTHER" id="PTHR10061:SF0">
    <property type="entry name" value="S-FORMYLGLUTATHIONE HYDROLASE"/>
    <property type="match status" value="1"/>
</dbReference>
<organism evidence="9 10">
    <name type="scientific">Folsomia candida</name>
    <name type="common">Springtail</name>
    <dbReference type="NCBI Taxonomy" id="158441"/>
    <lineage>
        <taxon>Eukaryota</taxon>
        <taxon>Metazoa</taxon>
        <taxon>Ecdysozoa</taxon>
        <taxon>Arthropoda</taxon>
        <taxon>Hexapoda</taxon>
        <taxon>Collembola</taxon>
        <taxon>Entomobryomorpha</taxon>
        <taxon>Isotomoidea</taxon>
        <taxon>Isotomidae</taxon>
        <taxon>Proisotominae</taxon>
        <taxon>Folsomia</taxon>
    </lineage>
</organism>
<dbReference type="NCBIfam" id="TIGR02821">
    <property type="entry name" value="fghA_ester_D"/>
    <property type="match status" value="1"/>
</dbReference>
<evidence type="ECO:0000313" key="10">
    <source>
        <dbReference type="Proteomes" id="UP000198287"/>
    </source>
</evidence>
<comment type="catalytic activity">
    <reaction evidence="8">
        <text>S-formylglutathione + H2O = formate + glutathione + H(+)</text>
        <dbReference type="Rhea" id="RHEA:14961"/>
        <dbReference type="ChEBI" id="CHEBI:15377"/>
        <dbReference type="ChEBI" id="CHEBI:15378"/>
        <dbReference type="ChEBI" id="CHEBI:15740"/>
        <dbReference type="ChEBI" id="CHEBI:57688"/>
        <dbReference type="ChEBI" id="CHEBI:57925"/>
        <dbReference type="EC" id="3.1.2.12"/>
    </reaction>
</comment>
<dbReference type="STRING" id="158441.A0A226E5E1"/>
<accession>A0A226E5E1</accession>
<gene>
    <name evidence="9" type="ORF">Fcan01_13170</name>
</gene>
<comment type="subcellular location">
    <subcellularLocation>
        <location evidence="8">Cytoplasm</location>
    </subcellularLocation>
</comment>
<keyword evidence="10" id="KW-1185">Reference proteome</keyword>
<feature type="active site" description="Charge relay system" evidence="7">
    <location>
        <position position="220"/>
    </location>
</feature>
<keyword evidence="5 8" id="KW-0719">Serine esterase</keyword>
<dbReference type="EMBL" id="LNIX01000007">
    <property type="protein sequence ID" value="OXA51736.1"/>
    <property type="molecule type" value="Genomic_DNA"/>
</dbReference>